<sequence>MPGGRTSGKHSGKPIRQLLFSKLYNIREPRPRLRGASNHSAQQHGGSNAGNNHGPHFTRDIGGGSQAGGDGQRYGLTTAETKSMRLHIAGFQSQVMGLEQRVTKLETDITSSLDRDQELIYLCSKLIALEDKSRRDNVRFFGFPENIEGADIHSYLRETLPKLTGLTFDPPLEFQRLHRLGPKRLDEANRPRPIIACLLQHVQTSQLLQVARAHGPFRMNGQEIRLTADFSKETSEHRKAFLALQPQLHQLEGKYCLFEPLRMWITKNGVSKDFYDPEYLQVFLEGLQTQFMDTAAPAQPQDLSGATQGAPNPPPGETGQPTVDFYLRERDLERLTKSHDNRGQVLQAVVVHMQTTDKQVSLPPEAHCGLT</sequence>
<gene>
    <name evidence="2" type="ORF">NDU88_004251</name>
</gene>
<organism evidence="2 3">
    <name type="scientific">Pleurodeles waltl</name>
    <name type="common">Iberian ribbed newt</name>
    <dbReference type="NCBI Taxonomy" id="8319"/>
    <lineage>
        <taxon>Eukaryota</taxon>
        <taxon>Metazoa</taxon>
        <taxon>Chordata</taxon>
        <taxon>Craniata</taxon>
        <taxon>Vertebrata</taxon>
        <taxon>Euteleostomi</taxon>
        <taxon>Amphibia</taxon>
        <taxon>Batrachia</taxon>
        <taxon>Caudata</taxon>
        <taxon>Salamandroidea</taxon>
        <taxon>Salamandridae</taxon>
        <taxon>Pleurodelinae</taxon>
        <taxon>Pleurodeles</taxon>
    </lineage>
</organism>
<dbReference type="Gene3D" id="3.30.70.1820">
    <property type="entry name" value="L1 transposable element, RRM domain"/>
    <property type="match status" value="1"/>
</dbReference>
<feature type="compositionally biased region" description="Polar residues" evidence="1">
    <location>
        <begin position="37"/>
        <end position="51"/>
    </location>
</feature>
<feature type="region of interest" description="Disordered" evidence="1">
    <location>
        <begin position="298"/>
        <end position="322"/>
    </location>
</feature>
<protein>
    <submittedName>
        <fullName evidence="2">Uncharacterized protein</fullName>
    </submittedName>
</protein>
<reference evidence="2" key="1">
    <citation type="journal article" date="2022" name="bioRxiv">
        <title>Sequencing and chromosome-scale assembly of the giantPleurodeles waltlgenome.</title>
        <authorList>
            <person name="Brown T."/>
            <person name="Elewa A."/>
            <person name="Iarovenko S."/>
            <person name="Subramanian E."/>
            <person name="Araus A.J."/>
            <person name="Petzold A."/>
            <person name="Susuki M."/>
            <person name="Suzuki K.-i.T."/>
            <person name="Hayashi T."/>
            <person name="Toyoda A."/>
            <person name="Oliveira C."/>
            <person name="Osipova E."/>
            <person name="Leigh N.D."/>
            <person name="Simon A."/>
            <person name="Yun M.H."/>
        </authorList>
    </citation>
    <scope>NUCLEOTIDE SEQUENCE</scope>
    <source>
        <strain evidence="2">20211129_DDA</strain>
        <tissue evidence="2">Liver</tissue>
    </source>
</reference>
<dbReference type="AlphaFoldDB" id="A0AAV7RG67"/>
<evidence type="ECO:0000256" key="1">
    <source>
        <dbReference type="SAM" id="MobiDB-lite"/>
    </source>
</evidence>
<comment type="caution">
    <text evidence="2">The sequence shown here is derived from an EMBL/GenBank/DDBJ whole genome shotgun (WGS) entry which is preliminary data.</text>
</comment>
<dbReference type="Proteomes" id="UP001066276">
    <property type="component" value="Chromosome 5"/>
</dbReference>
<accession>A0AAV7RG67</accession>
<name>A0AAV7RG67_PLEWA</name>
<feature type="compositionally biased region" description="Polar residues" evidence="1">
    <location>
        <begin position="301"/>
        <end position="310"/>
    </location>
</feature>
<dbReference type="EMBL" id="JANPWB010000009">
    <property type="protein sequence ID" value="KAJ1151471.1"/>
    <property type="molecule type" value="Genomic_DNA"/>
</dbReference>
<dbReference type="InterPro" id="IPR004244">
    <property type="entry name" value="Transposase_22"/>
</dbReference>
<dbReference type="PANTHER" id="PTHR11505">
    <property type="entry name" value="L1 TRANSPOSABLE ELEMENT-RELATED"/>
    <property type="match status" value="1"/>
</dbReference>
<evidence type="ECO:0000313" key="3">
    <source>
        <dbReference type="Proteomes" id="UP001066276"/>
    </source>
</evidence>
<feature type="region of interest" description="Disordered" evidence="1">
    <location>
        <begin position="32"/>
        <end position="74"/>
    </location>
</feature>
<evidence type="ECO:0000313" key="2">
    <source>
        <dbReference type="EMBL" id="KAJ1151471.1"/>
    </source>
</evidence>
<proteinExistence type="predicted"/>
<keyword evidence="3" id="KW-1185">Reference proteome</keyword>
<feature type="compositionally biased region" description="Gly residues" evidence="1">
    <location>
        <begin position="61"/>
        <end position="72"/>
    </location>
</feature>